<dbReference type="Proteomes" id="UP000253834">
    <property type="component" value="Chromosome"/>
</dbReference>
<accession>A0AA86I661</accession>
<dbReference type="RefSeq" id="WP_114897337.1">
    <property type="nucleotide sequence ID" value="NZ_CP022674.1"/>
</dbReference>
<evidence type="ECO:0000313" key="2">
    <source>
        <dbReference type="Proteomes" id="UP000253834"/>
    </source>
</evidence>
<evidence type="ECO:0008006" key="3">
    <source>
        <dbReference type="Google" id="ProtNLM"/>
    </source>
</evidence>
<proteinExistence type="predicted"/>
<sequence>MSIYSVVMSTLKPLGIPTFPITKRGNHETYITFFLYDDTAAFIADDKEQKTAYYVQVDVWTKDALVFTELYEKVRQTLIGAGFGRGRPSPDLYEEDTQIYHKGLRFYYVLKQ</sequence>
<name>A0AA86I661_PRIMG</name>
<organism evidence="1 2">
    <name type="scientific">Priestia megaterium</name>
    <name type="common">Bacillus megaterium</name>
    <dbReference type="NCBI Taxonomy" id="1404"/>
    <lineage>
        <taxon>Bacteria</taxon>
        <taxon>Bacillati</taxon>
        <taxon>Bacillota</taxon>
        <taxon>Bacilli</taxon>
        <taxon>Bacillales</taxon>
        <taxon>Bacillaceae</taxon>
        <taxon>Priestia</taxon>
    </lineage>
</organism>
<evidence type="ECO:0000313" key="1">
    <source>
        <dbReference type="EMBL" id="AXI32657.1"/>
    </source>
</evidence>
<dbReference type="AlphaFoldDB" id="A0AA86I661"/>
<reference evidence="1 2" key="1">
    <citation type="submission" date="2017-07" db="EMBL/GenBank/DDBJ databases">
        <title>Isolation and development of strain Bacillus megaterium SR7 for enhanced growth and metabolite production under supercritical carbon dioxide.</title>
        <authorList>
            <person name="Freedman A.J.E."/>
            <person name="Peet K.C."/>
            <person name="Boock J.T."/>
            <person name="Penn K."/>
            <person name="Prather K.L.J."/>
            <person name="Thompson J.R."/>
        </authorList>
    </citation>
    <scope>NUCLEOTIDE SEQUENCE [LARGE SCALE GENOMIC DNA]</scope>
    <source>
        <strain evidence="1 2">SR7</strain>
    </source>
</reference>
<dbReference type="EMBL" id="CP022674">
    <property type="protein sequence ID" value="AXI32657.1"/>
    <property type="molecule type" value="Genomic_DNA"/>
</dbReference>
<gene>
    <name evidence="1" type="ORF">CIB87_28120</name>
</gene>
<protein>
    <recommendedName>
        <fullName evidence="3">DUF3168 domain-containing protein</fullName>
    </recommendedName>
</protein>